<sequence>MGELQDQGPEQPPRTPPLASESESLDAVSPPPPPASSHDSPPPAPPRFDPSRMIGIIRRKSLIKDLAAVYHVECLAYCQELLELQRKWEEPYTDLKTPENSRKEQMRPAKHPKKSR</sequence>
<feature type="compositionally biased region" description="Pro residues" evidence="1">
    <location>
        <begin position="29"/>
        <end position="48"/>
    </location>
</feature>
<dbReference type="Proteomes" id="UP000241394">
    <property type="component" value="Chromosome LG19"/>
</dbReference>
<dbReference type="STRING" id="1590841.A0A2R6Q5R5"/>
<evidence type="ECO:0000313" key="2">
    <source>
        <dbReference type="EMBL" id="PSS02623.1"/>
    </source>
</evidence>
<evidence type="ECO:0000313" key="3">
    <source>
        <dbReference type="Proteomes" id="UP000241394"/>
    </source>
</evidence>
<dbReference type="FunCoup" id="A0A2R6Q5R5">
    <property type="interactions" value="571"/>
</dbReference>
<dbReference type="AlphaFoldDB" id="A0A2R6Q5R5"/>
<organism evidence="2 3">
    <name type="scientific">Actinidia chinensis var. chinensis</name>
    <name type="common">Chinese soft-hair kiwi</name>
    <dbReference type="NCBI Taxonomy" id="1590841"/>
    <lineage>
        <taxon>Eukaryota</taxon>
        <taxon>Viridiplantae</taxon>
        <taxon>Streptophyta</taxon>
        <taxon>Embryophyta</taxon>
        <taxon>Tracheophyta</taxon>
        <taxon>Spermatophyta</taxon>
        <taxon>Magnoliopsida</taxon>
        <taxon>eudicotyledons</taxon>
        <taxon>Gunneridae</taxon>
        <taxon>Pentapetalae</taxon>
        <taxon>asterids</taxon>
        <taxon>Ericales</taxon>
        <taxon>Actinidiaceae</taxon>
        <taxon>Actinidia</taxon>
    </lineage>
</organism>
<comment type="caution">
    <text evidence="2">The sequence shown here is derived from an EMBL/GenBank/DDBJ whole genome shotgun (WGS) entry which is preliminary data.</text>
</comment>
<feature type="region of interest" description="Disordered" evidence="1">
    <location>
        <begin position="88"/>
        <end position="116"/>
    </location>
</feature>
<gene>
    <name evidence="2" type="ORF">CEY00_Acc21027</name>
</gene>
<keyword evidence="2" id="KW-0436">Ligase</keyword>
<keyword evidence="3" id="KW-1185">Reference proteome</keyword>
<dbReference type="OrthoDB" id="1906532at2759"/>
<protein>
    <submittedName>
        <fullName evidence="2">DNA ligase</fullName>
    </submittedName>
</protein>
<reference evidence="2 3" key="1">
    <citation type="submission" date="2017-07" db="EMBL/GenBank/DDBJ databases">
        <title>An improved, manually edited Actinidia chinensis var. chinensis (kiwifruit) genome highlights the challenges associated with draft genomes and gene prediction in plants.</title>
        <authorList>
            <person name="Pilkington S."/>
            <person name="Crowhurst R."/>
            <person name="Hilario E."/>
            <person name="Nardozza S."/>
            <person name="Fraser L."/>
            <person name="Peng Y."/>
            <person name="Gunaseelan K."/>
            <person name="Simpson R."/>
            <person name="Tahir J."/>
            <person name="Deroles S."/>
            <person name="Templeton K."/>
            <person name="Luo Z."/>
            <person name="Davy M."/>
            <person name="Cheng C."/>
            <person name="Mcneilage M."/>
            <person name="Scaglione D."/>
            <person name="Liu Y."/>
            <person name="Zhang Q."/>
            <person name="Datson P."/>
            <person name="De Silva N."/>
            <person name="Gardiner S."/>
            <person name="Bassett H."/>
            <person name="Chagne D."/>
            <person name="Mccallum J."/>
            <person name="Dzierzon H."/>
            <person name="Deng C."/>
            <person name="Wang Y.-Y."/>
            <person name="Barron N."/>
            <person name="Manako K."/>
            <person name="Bowen J."/>
            <person name="Foster T."/>
            <person name="Erridge Z."/>
            <person name="Tiffin H."/>
            <person name="Waite C."/>
            <person name="Davies K."/>
            <person name="Grierson E."/>
            <person name="Laing W."/>
            <person name="Kirk R."/>
            <person name="Chen X."/>
            <person name="Wood M."/>
            <person name="Montefiori M."/>
            <person name="Brummell D."/>
            <person name="Schwinn K."/>
            <person name="Catanach A."/>
            <person name="Fullerton C."/>
            <person name="Li D."/>
            <person name="Meiyalaghan S."/>
            <person name="Nieuwenhuizen N."/>
            <person name="Read N."/>
            <person name="Prakash R."/>
            <person name="Hunter D."/>
            <person name="Zhang H."/>
            <person name="Mckenzie M."/>
            <person name="Knabel M."/>
            <person name="Harris A."/>
            <person name="Allan A."/>
            <person name="Chen A."/>
            <person name="Janssen B."/>
            <person name="Plunkett B."/>
            <person name="Dwamena C."/>
            <person name="Voogd C."/>
            <person name="Leif D."/>
            <person name="Lafferty D."/>
            <person name="Souleyre E."/>
            <person name="Varkonyi-Gasic E."/>
            <person name="Gambi F."/>
            <person name="Hanley J."/>
            <person name="Yao J.-L."/>
            <person name="Cheung J."/>
            <person name="David K."/>
            <person name="Warren B."/>
            <person name="Marsh K."/>
            <person name="Snowden K."/>
            <person name="Lin-Wang K."/>
            <person name="Brian L."/>
            <person name="Martinez-Sanchez M."/>
            <person name="Wang M."/>
            <person name="Ileperuma N."/>
            <person name="Macnee N."/>
            <person name="Campin R."/>
            <person name="Mcatee P."/>
            <person name="Drummond R."/>
            <person name="Espley R."/>
            <person name="Ireland H."/>
            <person name="Wu R."/>
            <person name="Atkinson R."/>
            <person name="Karunairetnam S."/>
            <person name="Bulley S."/>
            <person name="Chunkath S."/>
            <person name="Hanley Z."/>
            <person name="Storey R."/>
            <person name="Thrimawithana A."/>
            <person name="Thomson S."/>
            <person name="David C."/>
            <person name="Testolin R."/>
        </authorList>
    </citation>
    <scope>NUCLEOTIDE SEQUENCE [LARGE SCALE GENOMIC DNA]</scope>
    <source>
        <strain evidence="3">cv. Red5</strain>
        <tissue evidence="2">Young leaf</tissue>
    </source>
</reference>
<dbReference type="InParanoid" id="A0A2R6Q5R5"/>
<name>A0A2R6Q5R5_ACTCC</name>
<reference evidence="3" key="2">
    <citation type="journal article" date="2018" name="BMC Genomics">
        <title>A manually annotated Actinidia chinensis var. chinensis (kiwifruit) genome highlights the challenges associated with draft genomes and gene prediction in plants.</title>
        <authorList>
            <person name="Pilkington S.M."/>
            <person name="Crowhurst R."/>
            <person name="Hilario E."/>
            <person name="Nardozza S."/>
            <person name="Fraser L."/>
            <person name="Peng Y."/>
            <person name="Gunaseelan K."/>
            <person name="Simpson R."/>
            <person name="Tahir J."/>
            <person name="Deroles S.C."/>
            <person name="Templeton K."/>
            <person name="Luo Z."/>
            <person name="Davy M."/>
            <person name="Cheng C."/>
            <person name="McNeilage M."/>
            <person name="Scaglione D."/>
            <person name="Liu Y."/>
            <person name="Zhang Q."/>
            <person name="Datson P."/>
            <person name="De Silva N."/>
            <person name="Gardiner S.E."/>
            <person name="Bassett H."/>
            <person name="Chagne D."/>
            <person name="McCallum J."/>
            <person name="Dzierzon H."/>
            <person name="Deng C."/>
            <person name="Wang Y.Y."/>
            <person name="Barron L."/>
            <person name="Manako K."/>
            <person name="Bowen J."/>
            <person name="Foster T.M."/>
            <person name="Erridge Z.A."/>
            <person name="Tiffin H."/>
            <person name="Waite C.N."/>
            <person name="Davies K.M."/>
            <person name="Grierson E.P."/>
            <person name="Laing W.A."/>
            <person name="Kirk R."/>
            <person name="Chen X."/>
            <person name="Wood M."/>
            <person name="Montefiori M."/>
            <person name="Brummell D.A."/>
            <person name="Schwinn K.E."/>
            <person name="Catanach A."/>
            <person name="Fullerton C."/>
            <person name="Li D."/>
            <person name="Meiyalaghan S."/>
            <person name="Nieuwenhuizen N."/>
            <person name="Read N."/>
            <person name="Prakash R."/>
            <person name="Hunter D."/>
            <person name="Zhang H."/>
            <person name="McKenzie M."/>
            <person name="Knabel M."/>
            <person name="Harris A."/>
            <person name="Allan A.C."/>
            <person name="Gleave A."/>
            <person name="Chen A."/>
            <person name="Janssen B.J."/>
            <person name="Plunkett B."/>
            <person name="Ampomah-Dwamena C."/>
            <person name="Voogd C."/>
            <person name="Leif D."/>
            <person name="Lafferty D."/>
            <person name="Souleyre E.J.F."/>
            <person name="Varkonyi-Gasic E."/>
            <person name="Gambi F."/>
            <person name="Hanley J."/>
            <person name="Yao J.L."/>
            <person name="Cheung J."/>
            <person name="David K.M."/>
            <person name="Warren B."/>
            <person name="Marsh K."/>
            <person name="Snowden K.C."/>
            <person name="Lin-Wang K."/>
            <person name="Brian L."/>
            <person name="Martinez-Sanchez M."/>
            <person name="Wang M."/>
            <person name="Ileperuma N."/>
            <person name="Macnee N."/>
            <person name="Campin R."/>
            <person name="McAtee P."/>
            <person name="Drummond R.S.M."/>
            <person name="Espley R.V."/>
            <person name="Ireland H.S."/>
            <person name="Wu R."/>
            <person name="Atkinson R.G."/>
            <person name="Karunairetnam S."/>
            <person name="Bulley S."/>
            <person name="Chunkath S."/>
            <person name="Hanley Z."/>
            <person name="Storey R."/>
            <person name="Thrimawithana A.H."/>
            <person name="Thomson S."/>
            <person name="David C."/>
            <person name="Testolin R."/>
            <person name="Huang H."/>
            <person name="Hellens R.P."/>
            <person name="Schaffer R.J."/>
        </authorList>
    </citation>
    <scope>NUCLEOTIDE SEQUENCE [LARGE SCALE GENOMIC DNA]</scope>
    <source>
        <strain evidence="3">cv. Red5</strain>
    </source>
</reference>
<feature type="region of interest" description="Disordered" evidence="1">
    <location>
        <begin position="1"/>
        <end position="52"/>
    </location>
</feature>
<dbReference type="PANTHER" id="PTHR37242:SF1">
    <property type="entry name" value="OS09G0569450 PROTEIN"/>
    <property type="match status" value="1"/>
</dbReference>
<dbReference type="GO" id="GO:0016874">
    <property type="term" value="F:ligase activity"/>
    <property type="evidence" value="ECO:0007669"/>
    <property type="project" value="UniProtKB-KW"/>
</dbReference>
<dbReference type="OMA" id="HTECLAY"/>
<dbReference type="EMBL" id="NKQK01000019">
    <property type="protein sequence ID" value="PSS02623.1"/>
    <property type="molecule type" value="Genomic_DNA"/>
</dbReference>
<dbReference type="Gramene" id="PSS02623">
    <property type="protein sequence ID" value="PSS02623"/>
    <property type="gene ID" value="CEY00_Acc21027"/>
</dbReference>
<dbReference type="PANTHER" id="PTHR37242">
    <property type="entry name" value="OS09G0569450 PROTEIN"/>
    <property type="match status" value="1"/>
</dbReference>
<accession>A0A2R6Q5R5</accession>
<feature type="compositionally biased region" description="Basic and acidic residues" evidence="1">
    <location>
        <begin position="96"/>
        <end position="107"/>
    </location>
</feature>
<proteinExistence type="predicted"/>
<evidence type="ECO:0000256" key="1">
    <source>
        <dbReference type="SAM" id="MobiDB-lite"/>
    </source>
</evidence>